<organism evidence="2 3">
    <name type="scientific">Mucuna pruriens</name>
    <name type="common">Velvet bean</name>
    <name type="synonym">Dolichos pruriens</name>
    <dbReference type="NCBI Taxonomy" id="157652"/>
    <lineage>
        <taxon>Eukaryota</taxon>
        <taxon>Viridiplantae</taxon>
        <taxon>Streptophyta</taxon>
        <taxon>Embryophyta</taxon>
        <taxon>Tracheophyta</taxon>
        <taxon>Spermatophyta</taxon>
        <taxon>Magnoliopsida</taxon>
        <taxon>eudicotyledons</taxon>
        <taxon>Gunneridae</taxon>
        <taxon>Pentapetalae</taxon>
        <taxon>rosids</taxon>
        <taxon>fabids</taxon>
        <taxon>Fabales</taxon>
        <taxon>Fabaceae</taxon>
        <taxon>Papilionoideae</taxon>
        <taxon>50 kb inversion clade</taxon>
        <taxon>NPAAA clade</taxon>
        <taxon>indigoferoid/millettioid clade</taxon>
        <taxon>Phaseoleae</taxon>
        <taxon>Mucuna</taxon>
    </lineage>
</organism>
<dbReference type="AlphaFoldDB" id="A0A371HT48"/>
<name>A0A371HT48_MUCPR</name>
<dbReference type="EMBL" id="QJKJ01001776">
    <property type="protein sequence ID" value="RDY05956.1"/>
    <property type="molecule type" value="Genomic_DNA"/>
</dbReference>
<proteinExistence type="predicted"/>
<dbReference type="InterPro" id="IPR043502">
    <property type="entry name" value="DNA/RNA_pol_sf"/>
</dbReference>
<feature type="compositionally biased region" description="Polar residues" evidence="1">
    <location>
        <begin position="1"/>
        <end position="16"/>
    </location>
</feature>
<feature type="compositionally biased region" description="Basic and acidic residues" evidence="1">
    <location>
        <begin position="17"/>
        <end position="29"/>
    </location>
</feature>
<accession>A0A371HT48</accession>
<comment type="caution">
    <text evidence="2">The sequence shown here is derived from an EMBL/GenBank/DDBJ whole genome shotgun (WGS) entry which is preliminary data.</text>
</comment>
<keyword evidence="3" id="KW-1185">Reference proteome</keyword>
<dbReference type="Proteomes" id="UP000257109">
    <property type="component" value="Unassembled WGS sequence"/>
</dbReference>
<evidence type="ECO:0000313" key="3">
    <source>
        <dbReference type="Proteomes" id="UP000257109"/>
    </source>
</evidence>
<evidence type="ECO:0000313" key="2">
    <source>
        <dbReference type="EMBL" id="RDY05956.1"/>
    </source>
</evidence>
<dbReference type="Gene3D" id="3.10.10.10">
    <property type="entry name" value="HIV Type 1 Reverse Transcriptase, subunit A, domain 1"/>
    <property type="match status" value="1"/>
</dbReference>
<gene>
    <name evidence="2" type="ORF">CR513_10133</name>
</gene>
<feature type="region of interest" description="Disordered" evidence="1">
    <location>
        <begin position="1"/>
        <end position="48"/>
    </location>
</feature>
<dbReference type="SUPFAM" id="SSF56672">
    <property type="entry name" value="DNA/RNA polymerases"/>
    <property type="match status" value="1"/>
</dbReference>
<feature type="non-terminal residue" evidence="2">
    <location>
        <position position="1"/>
    </location>
</feature>
<reference evidence="2" key="1">
    <citation type="submission" date="2018-05" db="EMBL/GenBank/DDBJ databases">
        <title>Draft genome of Mucuna pruriens seed.</title>
        <authorList>
            <person name="Nnadi N.E."/>
            <person name="Vos R."/>
            <person name="Hasami M.H."/>
            <person name="Devisetty U.K."/>
            <person name="Aguiy J.C."/>
        </authorList>
    </citation>
    <scope>NUCLEOTIDE SEQUENCE [LARGE SCALE GENOMIC DNA]</scope>
    <source>
        <strain evidence="2">JCA_2017</strain>
    </source>
</reference>
<evidence type="ECO:0008006" key="4">
    <source>
        <dbReference type="Google" id="ProtNLM"/>
    </source>
</evidence>
<protein>
    <recommendedName>
        <fullName evidence="4">Reverse transcriptase domain-containing protein</fullName>
    </recommendedName>
</protein>
<sequence length="146" mass="16829">MSTRVESNSANQSQKQIKVETDSAHKVPNPDRVSQWKARSSTETFPPHLPTEELKPLLMIIANNLHQEPEEKLLKVLRHHKKAIGWKLSDLPRISPSIYMHRILMEEEACPIRQQQRRLNLTILDVVKKEVTKLLVAGIIYPISDN</sequence>
<evidence type="ECO:0000256" key="1">
    <source>
        <dbReference type="SAM" id="MobiDB-lite"/>
    </source>
</evidence>
<dbReference type="OrthoDB" id="1738562at2759"/>